<proteinExistence type="predicted"/>
<dbReference type="SMART" id="SM00240">
    <property type="entry name" value="FHA"/>
    <property type="match status" value="1"/>
</dbReference>
<dbReference type="PROSITE" id="PS50006">
    <property type="entry name" value="FHA_DOMAIN"/>
    <property type="match status" value="1"/>
</dbReference>
<dbReference type="EMBL" id="AECV01000023">
    <property type="protein sequence ID" value="EFW29532.1"/>
    <property type="molecule type" value="Genomic_DNA"/>
</dbReference>
<dbReference type="InterPro" id="IPR050923">
    <property type="entry name" value="Cell_Proc_Reg/RNA_Proc"/>
</dbReference>
<comment type="caution">
    <text evidence="2">The sequence shown here is derived from an EMBL/GenBank/DDBJ whole genome shotgun (WGS) entry which is preliminary data.</text>
</comment>
<evidence type="ECO:0000313" key="2">
    <source>
        <dbReference type="EMBL" id="EFW29532.1"/>
    </source>
</evidence>
<keyword evidence="3" id="KW-1185">Reference proteome</keyword>
<feature type="domain" description="FHA" evidence="1">
    <location>
        <begin position="80"/>
        <end position="129"/>
    </location>
</feature>
<dbReference type="Pfam" id="PF00498">
    <property type="entry name" value="FHA"/>
    <property type="match status" value="1"/>
</dbReference>
<dbReference type="CDD" id="cd00060">
    <property type="entry name" value="FHA"/>
    <property type="match status" value="1"/>
</dbReference>
<evidence type="ECO:0000313" key="3">
    <source>
        <dbReference type="Proteomes" id="UP000004633"/>
    </source>
</evidence>
<dbReference type="Proteomes" id="UP000004633">
    <property type="component" value="Unassembled WGS sequence"/>
</dbReference>
<dbReference type="InterPro" id="IPR000253">
    <property type="entry name" value="FHA_dom"/>
</dbReference>
<dbReference type="InterPro" id="IPR008984">
    <property type="entry name" value="SMAD_FHA_dom_sf"/>
</dbReference>
<accession>E7N2X1</accession>
<gene>
    <name evidence="2" type="ORF">HMPREF9555_01342</name>
</gene>
<dbReference type="SUPFAM" id="SSF49879">
    <property type="entry name" value="SMAD/FHA domain"/>
    <property type="match status" value="1"/>
</dbReference>
<dbReference type="RefSeq" id="WP_009350001.1">
    <property type="nucleotide sequence ID" value="NZ_GL638136.1"/>
</dbReference>
<dbReference type="HOGENOM" id="CLU_131367_1_0_9"/>
<name>E7N2X1_9FIRM</name>
<dbReference type="PANTHER" id="PTHR23308">
    <property type="entry name" value="NUCLEAR INHIBITOR OF PROTEIN PHOSPHATASE-1"/>
    <property type="match status" value="1"/>
</dbReference>
<sequence length="152" mass="16842">METAVLLKGLRAALEYGMLFWLVYFSVQLAHRMFAVTRADLRTAQKERAGGAAAAHAEAVLHVLSGEGLAGRSFPIGRELSIGRSADNDIVIPNQFVSHHHVLIYRRENQYAAEDLGSRNHTYLNDGILTGRTYLHAGDVLRIGAVSLRFER</sequence>
<dbReference type="STRING" id="749551.HMPREF9555_01342"/>
<dbReference type="AlphaFoldDB" id="E7N2X1"/>
<evidence type="ECO:0000259" key="1">
    <source>
        <dbReference type="PROSITE" id="PS50006"/>
    </source>
</evidence>
<protein>
    <submittedName>
        <fullName evidence="2">FHA domain protein</fullName>
    </submittedName>
</protein>
<dbReference type="Gene3D" id="2.60.200.20">
    <property type="match status" value="1"/>
</dbReference>
<reference evidence="2 3" key="1">
    <citation type="submission" date="2010-08" db="EMBL/GenBank/DDBJ databases">
        <authorList>
            <person name="Weinstock G."/>
            <person name="Sodergren E."/>
            <person name="Clifton S."/>
            <person name="Fulton L."/>
            <person name="Fulton B."/>
            <person name="Courtney L."/>
            <person name="Fronick C."/>
            <person name="Harrison M."/>
            <person name="Strong C."/>
            <person name="Farmer C."/>
            <person name="Delahaunty K."/>
            <person name="Markovic C."/>
            <person name="Hall O."/>
            <person name="Minx P."/>
            <person name="Tomlinson C."/>
            <person name="Mitreva M."/>
            <person name="Hou S."/>
            <person name="Chen J."/>
            <person name="Wollam A."/>
            <person name="Pepin K.H."/>
            <person name="Johnson M."/>
            <person name="Bhonagiri V."/>
            <person name="Zhang X."/>
            <person name="Suruliraj S."/>
            <person name="Warren W."/>
            <person name="Chinwalla A."/>
            <person name="Mardis E.R."/>
            <person name="Wilson R.K."/>
        </authorList>
    </citation>
    <scope>NUCLEOTIDE SEQUENCE [LARGE SCALE GENOMIC DNA]</scope>
    <source>
        <strain evidence="2 3">F0399</strain>
    </source>
</reference>
<organism evidence="2 3">
    <name type="scientific">Selenomonas artemidis F0399</name>
    <dbReference type="NCBI Taxonomy" id="749551"/>
    <lineage>
        <taxon>Bacteria</taxon>
        <taxon>Bacillati</taxon>
        <taxon>Bacillota</taxon>
        <taxon>Negativicutes</taxon>
        <taxon>Selenomonadales</taxon>
        <taxon>Selenomonadaceae</taxon>
        <taxon>Selenomonas</taxon>
    </lineage>
</organism>